<keyword evidence="2" id="KW-1185">Reference proteome</keyword>
<gene>
    <name evidence="1" type="ORF">I5L79_10020</name>
</gene>
<evidence type="ECO:0000313" key="2">
    <source>
        <dbReference type="Proteomes" id="UP000601099"/>
    </source>
</evidence>
<dbReference type="Proteomes" id="UP000601099">
    <property type="component" value="Unassembled WGS sequence"/>
</dbReference>
<reference evidence="1 2" key="1">
    <citation type="submission" date="2020-11" db="EMBL/GenBank/DDBJ databases">
        <title>Hymenobacter sp.</title>
        <authorList>
            <person name="Kim M.K."/>
        </authorList>
    </citation>
    <scope>NUCLEOTIDE SEQUENCE [LARGE SCALE GENOMIC DNA]</scope>
    <source>
        <strain evidence="1 2">BT594</strain>
    </source>
</reference>
<evidence type="ECO:0000313" key="1">
    <source>
        <dbReference type="EMBL" id="MBG8553884.1"/>
    </source>
</evidence>
<protein>
    <recommendedName>
        <fullName evidence="3">Late embryogenesis abundant protein LEA-2 subgroup domain-containing protein</fullName>
    </recommendedName>
</protein>
<dbReference type="EMBL" id="JADWYK010000005">
    <property type="protein sequence ID" value="MBG8553884.1"/>
    <property type="molecule type" value="Genomic_DNA"/>
</dbReference>
<proteinExistence type="predicted"/>
<sequence>MEKAARVRRPSSAVLALVGLLALLLWGQCASFMGALFQVPHYAARVVAADSLSAATPTTPPMLHLVVEIHNDNDRDFTLRRAYGSMDFGRYTWPESNHDQGRGLLVPAGSVRTLALALPLATRPPHAPVPAKVQSELLEVLRRGPNGSGRPMLRLKVEILTDSTHMYPLDEKGKRLQVPALRTNP</sequence>
<dbReference type="RefSeq" id="WP_196954909.1">
    <property type="nucleotide sequence ID" value="NZ_JADWYK010000005.1"/>
</dbReference>
<comment type="caution">
    <text evidence="1">The sequence shown here is derived from an EMBL/GenBank/DDBJ whole genome shotgun (WGS) entry which is preliminary data.</text>
</comment>
<accession>A0ABS0L193</accession>
<evidence type="ECO:0008006" key="3">
    <source>
        <dbReference type="Google" id="ProtNLM"/>
    </source>
</evidence>
<organism evidence="1 2">
    <name type="scientific">Hymenobacter guriensis</name>
    <dbReference type="NCBI Taxonomy" id="2793065"/>
    <lineage>
        <taxon>Bacteria</taxon>
        <taxon>Pseudomonadati</taxon>
        <taxon>Bacteroidota</taxon>
        <taxon>Cytophagia</taxon>
        <taxon>Cytophagales</taxon>
        <taxon>Hymenobacteraceae</taxon>
        <taxon>Hymenobacter</taxon>
    </lineage>
</organism>
<name>A0ABS0L193_9BACT</name>